<sequence length="174" mass="19766">MEERKLYGDASLINELLSNMQLMEEAAGGLAAVYRDSGSGRFWMKYYTTAGEQSTGGYELLIRLPLPTTDELITVAIISPHEDEAVAAIMRLLDEEALEKKDFRHLVVERLQEMTIESIDSSQKKRIRQIITLTSLADPTNKREVKGKTIEQLQRDAAYYEDVSKKALKLLDRL</sequence>
<name>A0A923N880_9BACT</name>
<dbReference type="RefSeq" id="WP_187067577.1">
    <property type="nucleotide sequence ID" value="NZ_JACRVF010000003.1"/>
</dbReference>
<dbReference type="AlphaFoldDB" id="A0A923N880"/>
<dbReference type="EMBL" id="JACRVF010000003">
    <property type="protein sequence ID" value="MBC5993554.1"/>
    <property type="molecule type" value="Genomic_DNA"/>
</dbReference>
<comment type="caution">
    <text evidence="1">The sequence shown here is derived from an EMBL/GenBank/DDBJ whole genome shotgun (WGS) entry which is preliminary data.</text>
</comment>
<keyword evidence="2" id="KW-1185">Reference proteome</keyword>
<protein>
    <submittedName>
        <fullName evidence="1">Uncharacterized protein</fullName>
    </submittedName>
</protein>
<accession>A0A923N880</accession>
<dbReference type="Proteomes" id="UP000603640">
    <property type="component" value="Unassembled WGS sequence"/>
</dbReference>
<evidence type="ECO:0000313" key="1">
    <source>
        <dbReference type="EMBL" id="MBC5993554.1"/>
    </source>
</evidence>
<reference evidence="1" key="1">
    <citation type="submission" date="2020-08" db="EMBL/GenBank/DDBJ databases">
        <title>Pontibacter sp. SD6 16S ribosomal RNA gene Genome sequencing and assembly.</title>
        <authorList>
            <person name="Kang M."/>
        </authorList>
    </citation>
    <scope>NUCLEOTIDE SEQUENCE</scope>
    <source>
        <strain evidence="1">SD6</strain>
    </source>
</reference>
<evidence type="ECO:0000313" key="2">
    <source>
        <dbReference type="Proteomes" id="UP000603640"/>
    </source>
</evidence>
<gene>
    <name evidence="1" type="ORF">H8S84_11970</name>
</gene>
<proteinExistence type="predicted"/>
<organism evidence="1 2">
    <name type="scientific">Pontibacter cellulosilyticus</name>
    <dbReference type="NCBI Taxonomy" id="1720253"/>
    <lineage>
        <taxon>Bacteria</taxon>
        <taxon>Pseudomonadati</taxon>
        <taxon>Bacteroidota</taxon>
        <taxon>Cytophagia</taxon>
        <taxon>Cytophagales</taxon>
        <taxon>Hymenobacteraceae</taxon>
        <taxon>Pontibacter</taxon>
    </lineage>
</organism>